<comment type="caution">
    <text evidence="1">The sequence shown here is derived from an EMBL/GenBank/DDBJ whole genome shotgun (WGS) entry which is preliminary data.</text>
</comment>
<reference evidence="2" key="1">
    <citation type="journal article" date="2023" name="Nat. Plants">
        <title>Single-cell RNA sequencing provides a high-resolution roadmap for understanding the multicellular compartmentation of specialized metabolism.</title>
        <authorList>
            <person name="Sun S."/>
            <person name="Shen X."/>
            <person name="Li Y."/>
            <person name="Li Y."/>
            <person name="Wang S."/>
            <person name="Li R."/>
            <person name="Zhang H."/>
            <person name="Shen G."/>
            <person name="Guo B."/>
            <person name="Wei J."/>
            <person name="Xu J."/>
            <person name="St-Pierre B."/>
            <person name="Chen S."/>
            <person name="Sun C."/>
        </authorList>
    </citation>
    <scope>NUCLEOTIDE SEQUENCE [LARGE SCALE GENOMIC DNA]</scope>
</reference>
<organism evidence="1 2">
    <name type="scientific">Catharanthus roseus</name>
    <name type="common">Madagascar periwinkle</name>
    <name type="synonym">Vinca rosea</name>
    <dbReference type="NCBI Taxonomy" id="4058"/>
    <lineage>
        <taxon>Eukaryota</taxon>
        <taxon>Viridiplantae</taxon>
        <taxon>Streptophyta</taxon>
        <taxon>Embryophyta</taxon>
        <taxon>Tracheophyta</taxon>
        <taxon>Spermatophyta</taxon>
        <taxon>Magnoliopsida</taxon>
        <taxon>eudicotyledons</taxon>
        <taxon>Gunneridae</taxon>
        <taxon>Pentapetalae</taxon>
        <taxon>asterids</taxon>
        <taxon>lamiids</taxon>
        <taxon>Gentianales</taxon>
        <taxon>Apocynaceae</taxon>
        <taxon>Rauvolfioideae</taxon>
        <taxon>Vinceae</taxon>
        <taxon>Catharanthinae</taxon>
        <taxon>Catharanthus</taxon>
    </lineage>
</organism>
<name>A0ACC0BMV7_CATRO</name>
<evidence type="ECO:0000313" key="1">
    <source>
        <dbReference type="EMBL" id="KAI5673958.1"/>
    </source>
</evidence>
<accession>A0ACC0BMV7</accession>
<proteinExistence type="predicted"/>
<evidence type="ECO:0000313" key="2">
    <source>
        <dbReference type="Proteomes" id="UP001060085"/>
    </source>
</evidence>
<protein>
    <submittedName>
        <fullName evidence="1">Uncharacterized protein</fullName>
    </submittedName>
</protein>
<dbReference type="EMBL" id="CM044703">
    <property type="protein sequence ID" value="KAI5673958.1"/>
    <property type="molecule type" value="Genomic_DNA"/>
</dbReference>
<keyword evidence="2" id="KW-1185">Reference proteome</keyword>
<dbReference type="Proteomes" id="UP001060085">
    <property type="component" value="Linkage Group LG03"/>
</dbReference>
<sequence>MKAPEILLNSGEKMPMVGFGCAAHPIPPLEELVAIFLDAIKIGYRHFDTAASYGTEEALGIAVSQAIEDGIVKGRDEFFITSKLWITDADPNLVFPALKKTLGNLGLEYLNLYLVHWPLRVKQGAVDLLNLSKEDHLPFDMHGTWKAMEDANKLGLAKSIGVSNFSCEKLSKLLRDATIPPAVNQVEMNVGWQQRKLVPFCKEKNIHVTAWSPLSAYGSFWGTNAVMESPVLKDIAASKSKTIAQVALRWIYEQGSSFIVKSFNKERMTKNLQIFCWELTEEEMDQIQQIPQGRGFSGNFFIHPEGPIKSIEELWDGDL</sequence>
<gene>
    <name evidence="1" type="ORF">M9H77_14322</name>
</gene>